<comment type="caution">
    <text evidence="2">The sequence shown here is derived from an EMBL/GenBank/DDBJ whole genome shotgun (WGS) entry which is preliminary data.</text>
</comment>
<dbReference type="Proteomes" id="UP000299102">
    <property type="component" value="Unassembled WGS sequence"/>
</dbReference>
<dbReference type="AlphaFoldDB" id="A0A4C1SEV5"/>
<evidence type="ECO:0000313" key="2">
    <source>
        <dbReference type="EMBL" id="GBO99697.1"/>
    </source>
</evidence>
<reference evidence="2 3" key="1">
    <citation type="journal article" date="2019" name="Commun. Biol.">
        <title>The bagworm genome reveals a unique fibroin gene that provides high tensile strength.</title>
        <authorList>
            <person name="Kono N."/>
            <person name="Nakamura H."/>
            <person name="Ohtoshi R."/>
            <person name="Tomita M."/>
            <person name="Numata K."/>
            <person name="Arakawa K."/>
        </authorList>
    </citation>
    <scope>NUCLEOTIDE SEQUENCE [LARGE SCALE GENOMIC DNA]</scope>
</reference>
<evidence type="ECO:0000256" key="1">
    <source>
        <dbReference type="SAM" id="MobiDB-lite"/>
    </source>
</evidence>
<gene>
    <name evidence="2" type="ORF">EVAR_69476_1</name>
</gene>
<organism evidence="2 3">
    <name type="scientific">Eumeta variegata</name>
    <name type="common">Bagworm moth</name>
    <name type="synonym">Eumeta japonica</name>
    <dbReference type="NCBI Taxonomy" id="151549"/>
    <lineage>
        <taxon>Eukaryota</taxon>
        <taxon>Metazoa</taxon>
        <taxon>Ecdysozoa</taxon>
        <taxon>Arthropoda</taxon>
        <taxon>Hexapoda</taxon>
        <taxon>Insecta</taxon>
        <taxon>Pterygota</taxon>
        <taxon>Neoptera</taxon>
        <taxon>Endopterygota</taxon>
        <taxon>Lepidoptera</taxon>
        <taxon>Glossata</taxon>
        <taxon>Ditrysia</taxon>
        <taxon>Tineoidea</taxon>
        <taxon>Psychidae</taxon>
        <taxon>Oiketicinae</taxon>
        <taxon>Eumeta</taxon>
    </lineage>
</organism>
<feature type="region of interest" description="Disordered" evidence="1">
    <location>
        <begin position="75"/>
        <end position="101"/>
    </location>
</feature>
<keyword evidence="3" id="KW-1185">Reference proteome</keyword>
<protein>
    <submittedName>
        <fullName evidence="2">Uncharacterized protein</fullName>
    </submittedName>
</protein>
<evidence type="ECO:0000313" key="3">
    <source>
        <dbReference type="Proteomes" id="UP000299102"/>
    </source>
</evidence>
<sequence length="120" mass="13708">MRNYTCELSHDERGSVPALGRRLVDSAKIGQVRSQPIIGWCDVILRWHRRNLLHIGRLVVKCVVFQPQCSEFDLDHGRTDPRRSRSSAASALGQHGGLKSKHINLETIKSWKNMHQQSDK</sequence>
<dbReference type="EMBL" id="BGZK01003296">
    <property type="protein sequence ID" value="GBO99697.1"/>
    <property type="molecule type" value="Genomic_DNA"/>
</dbReference>
<proteinExistence type="predicted"/>
<accession>A0A4C1SEV5</accession>
<name>A0A4C1SEV5_EUMVA</name>